<protein>
    <submittedName>
        <fullName evidence="2">SDR family NAD(P)-dependent oxidoreductase</fullName>
    </submittedName>
</protein>
<organism evidence="2 3">
    <name type="scientific">Halioxenophilus aromaticivorans</name>
    <dbReference type="NCBI Taxonomy" id="1306992"/>
    <lineage>
        <taxon>Bacteria</taxon>
        <taxon>Pseudomonadati</taxon>
        <taxon>Pseudomonadota</taxon>
        <taxon>Gammaproteobacteria</taxon>
        <taxon>Alteromonadales</taxon>
        <taxon>Alteromonadaceae</taxon>
        <taxon>Halioxenophilus</taxon>
    </lineage>
</organism>
<evidence type="ECO:0000256" key="1">
    <source>
        <dbReference type="ARBA" id="ARBA00006484"/>
    </source>
</evidence>
<dbReference type="CDD" id="cd05233">
    <property type="entry name" value="SDR_c"/>
    <property type="match status" value="1"/>
</dbReference>
<dbReference type="AlphaFoldDB" id="A0AAV3U6W6"/>
<dbReference type="InterPro" id="IPR002347">
    <property type="entry name" value="SDR_fam"/>
</dbReference>
<keyword evidence="3" id="KW-1185">Reference proteome</keyword>
<dbReference type="Proteomes" id="UP001409585">
    <property type="component" value="Unassembled WGS sequence"/>
</dbReference>
<dbReference type="EMBL" id="BAABLX010000029">
    <property type="protein sequence ID" value="GAA4952515.1"/>
    <property type="molecule type" value="Genomic_DNA"/>
</dbReference>
<accession>A0AAV3U6W6</accession>
<comment type="similarity">
    <text evidence="1">Belongs to the short-chain dehydrogenases/reductases (SDR) family.</text>
</comment>
<evidence type="ECO:0000313" key="3">
    <source>
        <dbReference type="Proteomes" id="UP001409585"/>
    </source>
</evidence>
<sequence length="256" mass="26819">MARLQDKVVVILGASEEGSMGAATAKRFAQEGAKLVLAARRLDKLQPIADSVGGIAVACDITSETDLQNLAQSAVEIYGKLDIAINYSGVNSSSSIDEVTAEILQQACNVHFIGSTLFFKHMGKCLSEGGAMITASTLTALLAPPGLSAYAASKKAVDQVVRIAAVEYGARGIRVNAIAPGFTRSAMTEGYFEYPSIPQAFINETPLGRLGTVDDIANAALWLASDEAFITGQVIDLSGGQSLRRTPTEQEMMGGA</sequence>
<proteinExistence type="inferred from homology"/>
<dbReference type="PANTHER" id="PTHR42760">
    <property type="entry name" value="SHORT-CHAIN DEHYDROGENASES/REDUCTASES FAMILY MEMBER"/>
    <property type="match status" value="1"/>
</dbReference>
<dbReference type="GO" id="GO:0016616">
    <property type="term" value="F:oxidoreductase activity, acting on the CH-OH group of donors, NAD or NADP as acceptor"/>
    <property type="evidence" value="ECO:0007669"/>
    <property type="project" value="TreeGrafter"/>
</dbReference>
<comment type="caution">
    <text evidence="2">The sequence shown here is derived from an EMBL/GenBank/DDBJ whole genome shotgun (WGS) entry which is preliminary data.</text>
</comment>
<evidence type="ECO:0000313" key="2">
    <source>
        <dbReference type="EMBL" id="GAA4952515.1"/>
    </source>
</evidence>
<dbReference type="FunFam" id="3.40.50.720:FF:000084">
    <property type="entry name" value="Short-chain dehydrogenase reductase"/>
    <property type="match status" value="1"/>
</dbReference>
<dbReference type="SUPFAM" id="SSF51735">
    <property type="entry name" value="NAD(P)-binding Rossmann-fold domains"/>
    <property type="match status" value="1"/>
</dbReference>
<reference evidence="3" key="1">
    <citation type="journal article" date="2019" name="Int. J. Syst. Evol. Microbiol.">
        <title>The Global Catalogue of Microorganisms (GCM) 10K type strain sequencing project: providing services to taxonomists for standard genome sequencing and annotation.</title>
        <authorList>
            <consortium name="The Broad Institute Genomics Platform"/>
            <consortium name="The Broad Institute Genome Sequencing Center for Infectious Disease"/>
            <person name="Wu L."/>
            <person name="Ma J."/>
        </authorList>
    </citation>
    <scope>NUCLEOTIDE SEQUENCE [LARGE SCALE GENOMIC DNA]</scope>
    <source>
        <strain evidence="3">JCM 19134</strain>
    </source>
</reference>
<dbReference type="Pfam" id="PF13561">
    <property type="entry name" value="adh_short_C2"/>
    <property type="match status" value="1"/>
</dbReference>
<dbReference type="Gene3D" id="3.40.50.720">
    <property type="entry name" value="NAD(P)-binding Rossmann-like Domain"/>
    <property type="match status" value="1"/>
</dbReference>
<dbReference type="PRINTS" id="PR00081">
    <property type="entry name" value="GDHRDH"/>
</dbReference>
<dbReference type="RefSeq" id="WP_345425859.1">
    <property type="nucleotide sequence ID" value="NZ_AP031496.1"/>
</dbReference>
<gene>
    <name evidence="2" type="ORF">GCM10025791_36530</name>
</gene>
<dbReference type="InterPro" id="IPR036291">
    <property type="entry name" value="NAD(P)-bd_dom_sf"/>
</dbReference>
<name>A0AAV3U6W6_9ALTE</name>